<feature type="transmembrane region" description="Helical" evidence="9">
    <location>
        <begin position="432"/>
        <end position="455"/>
    </location>
</feature>
<feature type="transmembrane region" description="Helical" evidence="9">
    <location>
        <begin position="331"/>
        <end position="356"/>
    </location>
</feature>
<dbReference type="GO" id="GO:0008360">
    <property type="term" value="P:regulation of cell shape"/>
    <property type="evidence" value="ECO:0007669"/>
    <property type="project" value="UniProtKB-KW"/>
</dbReference>
<feature type="transmembrane region" description="Helical" evidence="9">
    <location>
        <begin position="368"/>
        <end position="389"/>
    </location>
</feature>
<feature type="compositionally biased region" description="Pro residues" evidence="8">
    <location>
        <begin position="40"/>
        <end position="53"/>
    </location>
</feature>
<gene>
    <name evidence="10" type="ORF">IFM89_003089</name>
</gene>
<evidence type="ECO:0000256" key="2">
    <source>
        <dbReference type="ARBA" id="ARBA00022475"/>
    </source>
</evidence>
<keyword evidence="6 9" id="KW-1133">Transmembrane helix</keyword>
<feature type="compositionally biased region" description="Polar residues" evidence="8">
    <location>
        <begin position="14"/>
        <end position="32"/>
    </location>
</feature>
<evidence type="ECO:0000256" key="6">
    <source>
        <dbReference type="ARBA" id="ARBA00022989"/>
    </source>
</evidence>
<sequence length="661" mass="72913">MVVAPVADAEEENTTNQPTPSQVEVCTPNQNQEEGEDTKPTPPPPPPLFPLSLPPLIRNQRMKVSEKKALEKSVGEFLLHNSSCLELENRLTVAPETRIDHHSLVWHKSVSPSVDFINFLFALKPKFLGKSYIRRVTIFGADPHNCGPGLTHGLVVTQSPNFVSIIADQSKVIVRADFPSSVPLITLNQSHGLERFNWSCSHALQQYRGDVNNYGILDGDWVLKLMIPCVVFSGPVGLGFGAEGDSFVACISPALSSVLIITMCVAYVSIRGTTTSYVDGALFGGILIACGASLGAFVQWLIQVIMHEKRGHKSILFSWLNILKDNDVREFFTLILPATFISGMAQISSFTDLYFASFIPSAAAGLSYAYLISMAPLGLLSSIIILPLLPTFSELAKPRTWPILMKNLKQAVMLCMWSVFDPTASDLVSSSLICYAIGSPFYIVRELLVMVFYALGDGKQPFLISMGAIALNAFLDWLFVSRFCLGARGLSPNEVTFTVKALSTSLVTSLSALALFSLLSRKLTVLQAGISLRRKKPGCIISGNKLTHVKQDLSAILPHLCKSKLVTNNKKCGGNCRLLSPQSPMDQILLNPVCRLFGIQFIHSLGYSYLVLSNCNQSVMHLLESLIKWDSYTINIYHEGERFQLRKKKIRRRAESRWAPQ</sequence>
<dbReference type="PANTHER" id="PTHR43486">
    <property type="entry name" value="LIPID II FLIPPASE MURJ-RELATED"/>
    <property type="match status" value="1"/>
</dbReference>
<dbReference type="OrthoDB" id="2018828at2759"/>
<name>A0A835I9H1_9MAGN</name>
<keyword evidence="4" id="KW-0133">Cell shape</keyword>
<evidence type="ECO:0000256" key="7">
    <source>
        <dbReference type="ARBA" id="ARBA00023136"/>
    </source>
</evidence>
<comment type="subcellular location">
    <subcellularLocation>
        <location evidence="1">Cell membrane</location>
        <topology evidence="1">Multi-pass membrane protein</topology>
    </subcellularLocation>
</comment>
<accession>A0A835I9H1</accession>
<evidence type="ECO:0000256" key="4">
    <source>
        <dbReference type="ARBA" id="ARBA00022960"/>
    </source>
</evidence>
<feature type="region of interest" description="Disordered" evidence="8">
    <location>
        <begin position="1"/>
        <end position="53"/>
    </location>
</feature>
<evidence type="ECO:0000256" key="3">
    <source>
        <dbReference type="ARBA" id="ARBA00022692"/>
    </source>
</evidence>
<feature type="transmembrane region" description="Helical" evidence="9">
    <location>
        <begin position="282"/>
        <end position="302"/>
    </location>
</feature>
<evidence type="ECO:0000256" key="9">
    <source>
        <dbReference type="SAM" id="Phobius"/>
    </source>
</evidence>
<evidence type="ECO:0000256" key="5">
    <source>
        <dbReference type="ARBA" id="ARBA00022984"/>
    </source>
</evidence>
<keyword evidence="2" id="KW-1003">Cell membrane</keyword>
<organism evidence="10 11">
    <name type="scientific">Coptis chinensis</name>
    <dbReference type="NCBI Taxonomy" id="261450"/>
    <lineage>
        <taxon>Eukaryota</taxon>
        <taxon>Viridiplantae</taxon>
        <taxon>Streptophyta</taxon>
        <taxon>Embryophyta</taxon>
        <taxon>Tracheophyta</taxon>
        <taxon>Spermatophyta</taxon>
        <taxon>Magnoliopsida</taxon>
        <taxon>Ranunculales</taxon>
        <taxon>Ranunculaceae</taxon>
        <taxon>Coptidoideae</taxon>
        <taxon>Coptis</taxon>
    </lineage>
</organism>
<reference evidence="10 11" key="1">
    <citation type="submission" date="2020-10" db="EMBL/GenBank/DDBJ databases">
        <title>The Coptis chinensis genome and diversification of protoberbering-type alkaloids.</title>
        <authorList>
            <person name="Wang B."/>
            <person name="Shu S."/>
            <person name="Song C."/>
            <person name="Liu Y."/>
        </authorList>
    </citation>
    <scope>NUCLEOTIDE SEQUENCE [LARGE SCALE GENOMIC DNA]</scope>
    <source>
        <strain evidence="10">HL-2020</strain>
        <tissue evidence="10">Leaf</tissue>
    </source>
</reference>
<dbReference type="EMBL" id="JADFTS010000003">
    <property type="protein sequence ID" value="KAF9612647.1"/>
    <property type="molecule type" value="Genomic_DNA"/>
</dbReference>
<dbReference type="PANTHER" id="PTHR43486:SF1">
    <property type="entry name" value="LIPID II FLIPPASE MURJ-RELATED"/>
    <property type="match status" value="1"/>
</dbReference>
<dbReference type="InterPro" id="IPR004268">
    <property type="entry name" value="MurJ"/>
</dbReference>
<keyword evidence="11" id="KW-1185">Reference proteome</keyword>
<feature type="transmembrane region" description="Helical" evidence="9">
    <location>
        <begin position="247"/>
        <end position="270"/>
    </location>
</feature>
<evidence type="ECO:0000256" key="1">
    <source>
        <dbReference type="ARBA" id="ARBA00004651"/>
    </source>
</evidence>
<keyword evidence="3 9" id="KW-0812">Transmembrane</keyword>
<dbReference type="Pfam" id="PF03023">
    <property type="entry name" value="MurJ"/>
    <property type="match status" value="2"/>
</dbReference>
<feature type="transmembrane region" description="Helical" evidence="9">
    <location>
        <begin position="462"/>
        <end position="480"/>
    </location>
</feature>
<evidence type="ECO:0000313" key="11">
    <source>
        <dbReference type="Proteomes" id="UP000631114"/>
    </source>
</evidence>
<dbReference type="GO" id="GO:0005886">
    <property type="term" value="C:plasma membrane"/>
    <property type="evidence" value="ECO:0007669"/>
    <property type="project" value="UniProtKB-SubCell"/>
</dbReference>
<keyword evidence="7 9" id="KW-0472">Membrane</keyword>
<protein>
    <submittedName>
        <fullName evidence="10">Uncharacterized protein</fullName>
    </submittedName>
</protein>
<dbReference type="AlphaFoldDB" id="A0A835I9H1"/>
<evidence type="ECO:0000256" key="8">
    <source>
        <dbReference type="SAM" id="MobiDB-lite"/>
    </source>
</evidence>
<comment type="caution">
    <text evidence="10">The sequence shown here is derived from an EMBL/GenBank/DDBJ whole genome shotgun (WGS) entry which is preliminary data.</text>
</comment>
<dbReference type="Proteomes" id="UP000631114">
    <property type="component" value="Unassembled WGS sequence"/>
</dbReference>
<keyword evidence="5" id="KW-0573">Peptidoglycan synthesis</keyword>
<feature type="transmembrane region" description="Helical" evidence="9">
    <location>
        <begin position="500"/>
        <end position="519"/>
    </location>
</feature>
<proteinExistence type="predicted"/>
<evidence type="ECO:0000313" key="10">
    <source>
        <dbReference type="EMBL" id="KAF9612647.1"/>
    </source>
</evidence>